<protein>
    <submittedName>
        <fullName evidence="9">Methyl-accepting chemotaxis protein</fullName>
    </submittedName>
</protein>
<feature type="domain" description="HAMP" evidence="8">
    <location>
        <begin position="285"/>
        <end position="336"/>
    </location>
</feature>
<feature type="domain" description="Methyl-accepting transducer" evidence="7">
    <location>
        <begin position="341"/>
        <end position="570"/>
    </location>
</feature>
<evidence type="ECO:0000256" key="2">
    <source>
        <dbReference type="ARBA" id="ARBA00022500"/>
    </source>
</evidence>
<dbReference type="InterPro" id="IPR003660">
    <property type="entry name" value="HAMP_dom"/>
</dbReference>
<dbReference type="PROSITE" id="PS50111">
    <property type="entry name" value="CHEMOTAXIS_TRANSDUC_2"/>
    <property type="match status" value="1"/>
</dbReference>
<evidence type="ECO:0000259" key="8">
    <source>
        <dbReference type="PROSITE" id="PS50885"/>
    </source>
</evidence>
<comment type="similarity">
    <text evidence="3">Belongs to the methyl-accepting chemotaxis (MCP) protein family.</text>
</comment>
<evidence type="ECO:0000256" key="5">
    <source>
        <dbReference type="SAM" id="MobiDB-lite"/>
    </source>
</evidence>
<dbReference type="SUPFAM" id="SSF158472">
    <property type="entry name" value="HAMP domain-like"/>
    <property type="match status" value="1"/>
</dbReference>
<dbReference type="GO" id="GO:0007165">
    <property type="term" value="P:signal transduction"/>
    <property type="evidence" value="ECO:0007669"/>
    <property type="project" value="UniProtKB-KW"/>
</dbReference>
<dbReference type="CDD" id="cd11386">
    <property type="entry name" value="MCP_signal"/>
    <property type="match status" value="1"/>
</dbReference>
<evidence type="ECO:0000313" key="9">
    <source>
        <dbReference type="EMBL" id="PWV95738.1"/>
    </source>
</evidence>
<dbReference type="SMART" id="SM00283">
    <property type="entry name" value="MA"/>
    <property type="match status" value="1"/>
</dbReference>
<dbReference type="Gene3D" id="6.10.340.10">
    <property type="match status" value="1"/>
</dbReference>
<keyword evidence="4" id="KW-0807">Transducer</keyword>
<dbReference type="InterPro" id="IPR051310">
    <property type="entry name" value="MCP_chemotaxis"/>
</dbReference>
<comment type="caution">
    <text evidence="9">The sequence shown here is derived from an EMBL/GenBank/DDBJ whole genome shotgun (WGS) entry which is preliminary data.</text>
</comment>
<evidence type="ECO:0000259" key="7">
    <source>
        <dbReference type="PROSITE" id="PS50111"/>
    </source>
</evidence>
<evidence type="ECO:0000313" key="10">
    <source>
        <dbReference type="Proteomes" id="UP000246352"/>
    </source>
</evidence>
<dbReference type="PANTHER" id="PTHR43531">
    <property type="entry name" value="PROTEIN ICFG"/>
    <property type="match status" value="1"/>
</dbReference>
<keyword evidence="6" id="KW-0812">Transmembrane</keyword>
<dbReference type="GO" id="GO:0006935">
    <property type="term" value="P:chemotaxis"/>
    <property type="evidence" value="ECO:0007669"/>
    <property type="project" value="UniProtKB-KW"/>
</dbReference>
<dbReference type="RefSeq" id="WP_110034345.1">
    <property type="nucleotide sequence ID" value="NZ_QGTR01000008.1"/>
</dbReference>
<evidence type="ECO:0000256" key="3">
    <source>
        <dbReference type="ARBA" id="ARBA00029447"/>
    </source>
</evidence>
<reference evidence="9 10" key="1">
    <citation type="submission" date="2018-05" db="EMBL/GenBank/DDBJ databases">
        <title>Genomic Encyclopedia of Type Strains, Phase IV (KMG-IV): sequencing the most valuable type-strain genomes for metagenomic binning, comparative biology and taxonomic classification.</title>
        <authorList>
            <person name="Goeker M."/>
        </authorList>
    </citation>
    <scope>NUCLEOTIDE SEQUENCE [LARGE SCALE GENOMIC DNA]</scope>
    <source>
        <strain evidence="9 10">DSM 16791</strain>
    </source>
</reference>
<dbReference type="GO" id="GO:0016020">
    <property type="term" value="C:membrane"/>
    <property type="evidence" value="ECO:0007669"/>
    <property type="project" value="UniProtKB-SubCell"/>
</dbReference>
<gene>
    <name evidence="9" type="ORF">DFR52_1082</name>
</gene>
<dbReference type="InterPro" id="IPR004089">
    <property type="entry name" value="MCPsignal_dom"/>
</dbReference>
<comment type="subcellular location">
    <subcellularLocation>
        <location evidence="1">Membrane</location>
    </subcellularLocation>
</comment>
<feature type="domain" description="HAMP" evidence="8">
    <location>
        <begin position="204"/>
        <end position="257"/>
    </location>
</feature>
<name>A0A317PCF5_9HYPH</name>
<dbReference type="Proteomes" id="UP000246352">
    <property type="component" value="Unassembled WGS sequence"/>
</dbReference>
<dbReference type="SUPFAM" id="SSF58104">
    <property type="entry name" value="Methyl-accepting chemotaxis protein (MCP) signaling domain"/>
    <property type="match status" value="1"/>
</dbReference>
<feature type="region of interest" description="Disordered" evidence="5">
    <location>
        <begin position="345"/>
        <end position="365"/>
    </location>
</feature>
<evidence type="ECO:0000256" key="1">
    <source>
        <dbReference type="ARBA" id="ARBA00004370"/>
    </source>
</evidence>
<feature type="transmembrane region" description="Helical" evidence="6">
    <location>
        <begin position="184"/>
        <end position="206"/>
    </location>
</feature>
<organism evidence="9 10">
    <name type="scientific">Hoeflea marina</name>
    <dbReference type="NCBI Taxonomy" id="274592"/>
    <lineage>
        <taxon>Bacteria</taxon>
        <taxon>Pseudomonadati</taxon>
        <taxon>Pseudomonadota</taxon>
        <taxon>Alphaproteobacteria</taxon>
        <taxon>Hyphomicrobiales</taxon>
        <taxon>Rhizobiaceae</taxon>
        <taxon>Hoeflea</taxon>
    </lineage>
</organism>
<feature type="transmembrane region" description="Helical" evidence="6">
    <location>
        <begin position="22"/>
        <end position="40"/>
    </location>
</feature>
<dbReference type="PROSITE" id="PS50885">
    <property type="entry name" value="HAMP"/>
    <property type="match status" value="2"/>
</dbReference>
<dbReference type="SMART" id="SM00304">
    <property type="entry name" value="HAMP"/>
    <property type="match status" value="2"/>
</dbReference>
<dbReference type="PANTHER" id="PTHR43531:SF11">
    <property type="entry name" value="METHYL-ACCEPTING CHEMOTAXIS PROTEIN 3"/>
    <property type="match status" value="1"/>
</dbReference>
<accession>A0A317PCF5</accession>
<keyword evidence="6" id="KW-0472">Membrane</keyword>
<sequence length="641" mass="67067">MTKKVSTQAAGAGSSISITKKVAIAIVVVNFIGLLVMGLVTSGMSESLQKTTAIRNWSKDTVLIGAQASGGVKWGKVDAIRAAYQVYESDPRLALIGFSAFNKDGVLVDSWARDGDFREQVSGSIAAPAALAGEAAEVSELDGHIHVAAPLPADKDGASLGQIRTVWTTDAISASAMTFAFKSIGFQVAILAVSVALLLFAMSRFVGRPLADINRRIIGLQQGDFDSAVPHAGKGDEVGVIARALTGFCDAAKAKEQADIEMEHQRVQLDSERLSNAESTQGAMRAQQSVVAELGRALEGLASGDLTVRVPDLGADFQKLSDDFNRAIVALSDTVATIDDAQRSVSRSSSDIEQSTDQLARRTEQQAASLEETAAALDQITATVQAASTKAVEAGGLVGSTRKSTEMSSDVVRQAIDAMSRIEQSSIKIAQILNVIDEIAFQTNLLALNAGVEAARAGEAGRGFAVVAQEVRELAGRSANAAKEIKQLIEESDKQVKNGVSLVNRTGEAITLIDTQVIEVSSTIDAISTSAREQAVALSHINTAINQMDVMTQQNAGMVQESHRASQGLGAECQRLSQIVQSFTVASSNAPRPVVATAPVRPAAVATASAATPATRRAAAPRLSVAGNTALAEDSNAWSEF</sequence>
<dbReference type="Pfam" id="PF00672">
    <property type="entry name" value="HAMP"/>
    <property type="match status" value="1"/>
</dbReference>
<evidence type="ECO:0000256" key="4">
    <source>
        <dbReference type="PROSITE-ProRule" id="PRU00284"/>
    </source>
</evidence>
<feature type="compositionally biased region" description="Polar residues" evidence="5">
    <location>
        <begin position="345"/>
        <end position="358"/>
    </location>
</feature>
<keyword evidence="6" id="KW-1133">Transmembrane helix</keyword>
<proteinExistence type="inferred from homology"/>
<evidence type="ECO:0000256" key="6">
    <source>
        <dbReference type="SAM" id="Phobius"/>
    </source>
</evidence>
<keyword evidence="10" id="KW-1185">Reference proteome</keyword>
<dbReference type="FunFam" id="1.10.287.950:FF:000001">
    <property type="entry name" value="Methyl-accepting chemotaxis sensory transducer"/>
    <property type="match status" value="1"/>
</dbReference>
<dbReference type="AlphaFoldDB" id="A0A317PCF5"/>
<keyword evidence="2" id="KW-0145">Chemotaxis</keyword>
<dbReference type="Gene3D" id="1.10.287.950">
    <property type="entry name" value="Methyl-accepting chemotaxis protein"/>
    <property type="match status" value="1"/>
</dbReference>
<dbReference type="Pfam" id="PF00015">
    <property type="entry name" value="MCPsignal"/>
    <property type="match status" value="1"/>
</dbReference>
<dbReference type="OrthoDB" id="3289104at2"/>
<dbReference type="EMBL" id="QGTR01000008">
    <property type="protein sequence ID" value="PWV95738.1"/>
    <property type="molecule type" value="Genomic_DNA"/>
</dbReference>